<dbReference type="Proteomes" id="UP000419017">
    <property type="component" value="Unassembled WGS sequence"/>
</dbReference>
<evidence type="ECO:0000256" key="6">
    <source>
        <dbReference type="ARBA" id="ARBA00023146"/>
    </source>
</evidence>
<evidence type="ECO:0000313" key="11">
    <source>
        <dbReference type="Proteomes" id="UP000419017"/>
    </source>
</evidence>
<dbReference type="CDD" id="cd00806">
    <property type="entry name" value="TrpRS_core"/>
    <property type="match status" value="1"/>
</dbReference>
<dbReference type="AlphaFoldDB" id="A0A6I8M6W3"/>
<comment type="subunit">
    <text evidence="8">Homodimer.</text>
</comment>
<dbReference type="InterPro" id="IPR002306">
    <property type="entry name" value="Trp-tRNA-ligase"/>
</dbReference>
<keyword evidence="11" id="KW-1185">Reference proteome</keyword>
<reference evidence="10 11" key="1">
    <citation type="submission" date="2019-10" db="EMBL/GenBank/DDBJ databases">
        <authorList>
            <person name="Blom J."/>
        </authorList>
    </citation>
    <scope>NUCLEOTIDE SEQUENCE [LARGE SCALE GENOMIC DNA]</scope>
    <source>
        <strain evidence="10 11">ES3154-GLU</strain>
    </source>
</reference>
<dbReference type="SUPFAM" id="SSF52374">
    <property type="entry name" value="Nucleotidylyl transferase"/>
    <property type="match status" value="1"/>
</dbReference>
<dbReference type="EC" id="6.1.1.2" evidence="8"/>
<evidence type="ECO:0000256" key="8">
    <source>
        <dbReference type="HAMAP-Rule" id="MF_00140"/>
    </source>
</evidence>
<dbReference type="InterPro" id="IPR014729">
    <property type="entry name" value="Rossmann-like_a/b/a_fold"/>
</dbReference>
<dbReference type="PRINTS" id="PR01039">
    <property type="entry name" value="TRNASYNTHTRP"/>
</dbReference>
<name>A0A6I8M6W3_9FUSO</name>
<evidence type="ECO:0000256" key="2">
    <source>
        <dbReference type="ARBA" id="ARBA00022598"/>
    </source>
</evidence>
<comment type="similarity">
    <text evidence="1 8 9">Belongs to the class-I aminoacyl-tRNA synthetase family.</text>
</comment>
<evidence type="ECO:0000256" key="1">
    <source>
        <dbReference type="ARBA" id="ARBA00005594"/>
    </source>
</evidence>
<evidence type="ECO:0000256" key="5">
    <source>
        <dbReference type="ARBA" id="ARBA00022917"/>
    </source>
</evidence>
<dbReference type="GO" id="GO:0006436">
    <property type="term" value="P:tryptophanyl-tRNA aminoacylation"/>
    <property type="evidence" value="ECO:0007669"/>
    <property type="project" value="UniProtKB-UniRule"/>
</dbReference>
<dbReference type="HAMAP" id="MF_00140_B">
    <property type="entry name" value="Trp_tRNA_synth_B"/>
    <property type="match status" value="1"/>
</dbReference>
<feature type="binding site" evidence="8">
    <location>
        <begin position="192"/>
        <end position="196"/>
    </location>
    <ligand>
        <name>ATP</name>
        <dbReference type="ChEBI" id="CHEBI:30616"/>
    </ligand>
</feature>
<comment type="function">
    <text evidence="8">Catalyzes the attachment of tryptophan to tRNA(Trp).</text>
</comment>
<evidence type="ECO:0000256" key="3">
    <source>
        <dbReference type="ARBA" id="ARBA00022741"/>
    </source>
</evidence>
<sequence length="323" mass="36823">MKKRSLSGIQPSGTLHIGNYFGALKQFVDSQDEYDGLYFLADLHSLTSSKDSEKLKENTKNAVLDYLALGLDPKKSTIFLQSDVSYHAELMWILSNVTPISLLERGHAYKDKIAKGMKPNTGLFTYPVLMAADILLYDTDLVPVGKDQKQHVEFTRDIAIKFNEAYNKNVFKLPEDLILDSVAIVPGTDGEKMSKSYGNIINMFLPEKELKKQVMSIVTDSKGLEEPKDPDNNIVKLYSLFASKEEVDIMKNKFLAGNYGYGHAKKELLESILEYFKDARYKREKLLNNMDYVNEILDQGKKRAQELAYNKMKEVRETIGIYR</sequence>
<keyword evidence="5 8" id="KW-0648">Protein biosynthesis</keyword>
<dbReference type="InterPro" id="IPR050203">
    <property type="entry name" value="Trp-tRNA_synthetase"/>
</dbReference>
<dbReference type="EMBL" id="CABWIB010000001">
    <property type="protein sequence ID" value="VWL85135.1"/>
    <property type="molecule type" value="Genomic_DNA"/>
</dbReference>
<protein>
    <recommendedName>
        <fullName evidence="8">Tryptophan--tRNA ligase</fullName>
        <ecNumber evidence="8">6.1.1.2</ecNumber>
    </recommendedName>
    <alternativeName>
        <fullName evidence="8">Tryptophanyl-tRNA synthetase</fullName>
        <shortName evidence="8">TrpRS</shortName>
    </alternativeName>
</protein>
<evidence type="ECO:0000313" key="10">
    <source>
        <dbReference type="EMBL" id="VWL85135.1"/>
    </source>
</evidence>
<dbReference type="RefSeq" id="WP_156683156.1">
    <property type="nucleotide sequence ID" value="NZ_CABWIB010000001.1"/>
</dbReference>
<keyword evidence="3 8" id="KW-0547">Nucleotide-binding</keyword>
<dbReference type="InterPro" id="IPR001412">
    <property type="entry name" value="aa-tRNA-synth_I_CS"/>
</dbReference>
<feature type="binding site" evidence="8">
    <location>
        <begin position="145"/>
        <end position="147"/>
    </location>
    <ligand>
        <name>ATP</name>
        <dbReference type="ChEBI" id="CHEBI:30616"/>
    </ligand>
</feature>
<dbReference type="PANTHER" id="PTHR43766:SF1">
    <property type="entry name" value="TRYPTOPHAN--TRNA LIGASE, MITOCHONDRIAL"/>
    <property type="match status" value="1"/>
</dbReference>
<dbReference type="PANTHER" id="PTHR43766">
    <property type="entry name" value="TRYPTOPHAN--TRNA LIGASE, MITOCHONDRIAL"/>
    <property type="match status" value="1"/>
</dbReference>
<evidence type="ECO:0000256" key="7">
    <source>
        <dbReference type="ARBA" id="ARBA00049929"/>
    </source>
</evidence>
<keyword evidence="8" id="KW-0963">Cytoplasm</keyword>
<organism evidence="10 11">
    <name type="scientific">Oceanivirga miroungae</name>
    <dbReference type="NCBI Taxonomy" id="1130046"/>
    <lineage>
        <taxon>Bacteria</taxon>
        <taxon>Fusobacteriati</taxon>
        <taxon>Fusobacteriota</taxon>
        <taxon>Fusobacteriia</taxon>
        <taxon>Fusobacteriales</taxon>
        <taxon>Leptotrichiaceae</taxon>
        <taxon>Oceanivirga</taxon>
    </lineage>
</organism>
<feature type="binding site" evidence="8">
    <location>
        <position position="133"/>
    </location>
    <ligand>
        <name>L-tryptophan</name>
        <dbReference type="ChEBI" id="CHEBI:57912"/>
    </ligand>
</feature>
<keyword evidence="4 8" id="KW-0067">ATP-binding</keyword>
<dbReference type="Gene3D" id="3.40.50.620">
    <property type="entry name" value="HUPs"/>
    <property type="match status" value="1"/>
</dbReference>
<dbReference type="GO" id="GO:0005524">
    <property type="term" value="F:ATP binding"/>
    <property type="evidence" value="ECO:0007669"/>
    <property type="project" value="UniProtKB-UniRule"/>
</dbReference>
<dbReference type="NCBIfam" id="TIGR00233">
    <property type="entry name" value="trpS"/>
    <property type="match status" value="1"/>
</dbReference>
<accession>A0A6I8M6W3</accession>
<dbReference type="InterPro" id="IPR002305">
    <property type="entry name" value="aa-tRNA-synth_Ic"/>
</dbReference>
<feature type="binding site" evidence="8">
    <location>
        <begin position="10"/>
        <end position="12"/>
    </location>
    <ligand>
        <name>ATP</name>
        <dbReference type="ChEBI" id="CHEBI:30616"/>
    </ligand>
</feature>
<dbReference type="InterPro" id="IPR024109">
    <property type="entry name" value="Trp-tRNA-ligase_bac-type"/>
</dbReference>
<feature type="short sequence motif" description="'KMSKS' region" evidence="8">
    <location>
        <begin position="192"/>
        <end position="196"/>
    </location>
</feature>
<evidence type="ECO:0000256" key="4">
    <source>
        <dbReference type="ARBA" id="ARBA00022840"/>
    </source>
</evidence>
<feature type="binding site" evidence="8">
    <location>
        <begin position="18"/>
        <end position="19"/>
    </location>
    <ligand>
        <name>ATP</name>
        <dbReference type="ChEBI" id="CHEBI:30616"/>
    </ligand>
</feature>
<dbReference type="PROSITE" id="PS00178">
    <property type="entry name" value="AA_TRNA_LIGASE_I"/>
    <property type="match status" value="1"/>
</dbReference>
<proteinExistence type="inferred from homology"/>
<feature type="binding site" evidence="8">
    <location>
        <position position="185"/>
    </location>
    <ligand>
        <name>ATP</name>
        <dbReference type="ChEBI" id="CHEBI:30616"/>
    </ligand>
</feature>
<keyword evidence="2 8" id="KW-0436">Ligase</keyword>
<keyword evidence="6 8" id="KW-0030">Aminoacyl-tRNA synthetase</keyword>
<dbReference type="Gene3D" id="1.10.240.10">
    <property type="entry name" value="Tyrosyl-Transfer RNA Synthetase"/>
    <property type="match status" value="1"/>
</dbReference>
<gene>
    <name evidence="8" type="primary">trpS</name>
    <name evidence="10" type="ORF">OMES3154_00419</name>
</gene>
<comment type="catalytic activity">
    <reaction evidence="7 8">
        <text>tRNA(Trp) + L-tryptophan + ATP = L-tryptophyl-tRNA(Trp) + AMP + diphosphate + H(+)</text>
        <dbReference type="Rhea" id="RHEA:24080"/>
        <dbReference type="Rhea" id="RHEA-COMP:9671"/>
        <dbReference type="Rhea" id="RHEA-COMP:9705"/>
        <dbReference type="ChEBI" id="CHEBI:15378"/>
        <dbReference type="ChEBI" id="CHEBI:30616"/>
        <dbReference type="ChEBI" id="CHEBI:33019"/>
        <dbReference type="ChEBI" id="CHEBI:57912"/>
        <dbReference type="ChEBI" id="CHEBI:78442"/>
        <dbReference type="ChEBI" id="CHEBI:78535"/>
        <dbReference type="ChEBI" id="CHEBI:456215"/>
        <dbReference type="EC" id="6.1.1.2"/>
    </reaction>
</comment>
<evidence type="ECO:0000256" key="9">
    <source>
        <dbReference type="RuleBase" id="RU363036"/>
    </source>
</evidence>
<dbReference type="FunFam" id="1.10.240.10:FF:000005">
    <property type="entry name" value="Tryptophan--tRNA ligase"/>
    <property type="match status" value="1"/>
</dbReference>
<dbReference type="Pfam" id="PF00579">
    <property type="entry name" value="tRNA-synt_1b"/>
    <property type="match status" value="1"/>
</dbReference>
<dbReference type="GO" id="GO:0005829">
    <property type="term" value="C:cytosol"/>
    <property type="evidence" value="ECO:0007669"/>
    <property type="project" value="TreeGrafter"/>
</dbReference>
<feature type="short sequence motif" description="'HIGH' region" evidence="8">
    <location>
        <begin position="11"/>
        <end position="19"/>
    </location>
</feature>
<dbReference type="GO" id="GO:0004830">
    <property type="term" value="F:tryptophan-tRNA ligase activity"/>
    <property type="evidence" value="ECO:0007669"/>
    <property type="project" value="UniProtKB-UniRule"/>
</dbReference>
<comment type="subcellular location">
    <subcellularLocation>
        <location evidence="8">Cytoplasm</location>
    </subcellularLocation>
</comment>